<reference evidence="6" key="1">
    <citation type="submission" date="2017-09" db="EMBL/GenBank/DDBJ databases">
        <authorList>
            <person name="Varghese N."/>
            <person name="Submissions S."/>
        </authorList>
    </citation>
    <scope>NUCLEOTIDE SEQUENCE [LARGE SCALE GENOMIC DNA]</scope>
    <source>
        <strain evidence="6">MSL47</strain>
    </source>
</reference>
<accession>A0A285HVV6</accession>
<name>A0A285HVV6_9FIRM</name>
<evidence type="ECO:0000313" key="5">
    <source>
        <dbReference type="EMBL" id="SNY38861.1"/>
    </source>
</evidence>
<dbReference type="PANTHER" id="PTHR34580">
    <property type="match status" value="1"/>
</dbReference>
<dbReference type="InterPro" id="IPR051534">
    <property type="entry name" value="CBASS_pafABC_assoc_protein"/>
</dbReference>
<gene>
    <name evidence="5" type="ORF">SAMN06265827_12434</name>
</gene>
<keyword evidence="6" id="KW-1185">Reference proteome</keyword>
<dbReference type="Pfam" id="PF08279">
    <property type="entry name" value="HTH_11"/>
    <property type="match status" value="1"/>
</dbReference>
<dbReference type="Proteomes" id="UP000219573">
    <property type="component" value="Unassembled WGS sequence"/>
</dbReference>
<dbReference type="PANTHER" id="PTHR34580:SF1">
    <property type="entry name" value="PROTEIN PAFC"/>
    <property type="match status" value="1"/>
</dbReference>
<dbReference type="EMBL" id="OBDZ01000024">
    <property type="protein sequence ID" value="SNY38861.1"/>
    <property type="molecule type" value="Genomic_DNA"/>
</dbReference>
<keyword evidence="1" id="KW-0805">Transcription regulation</keyword>
<evidence type="ECO:0000256" key="1">
    <source>
        <dbReference type="ARBA" id="ARBA00023015"/>
    </source>
</evidence>
<evidence type="ECO:0000256" key="2">
    <source>
        <dbReference type="ARBA" id="ARBA00023125"/>
    </source>
</evidence>
<dbReference type="InterPro" id="IPR001034">
    <property type="entry name" value="DeoR_HTH"/>
</dbReference>
<dbReference type="InterPro" id="IPR036388">
    <property type="entry name" value="WH-like_DNA-bd_sf"/>
</dbReference>
<keyword evidence="2" id="KW-0238">DNA-binding</keyword>
<evidence type="ECO:0000256" key="3">
    <source>
        <dbReference type="ARBA" id="ARBA00023163"/>
    </source>
</evidence>
<evidence type="ECO:0000259" key="4">
    <source>
        <dbReference type="PROSITE" id="PS51000"/>
    </source>
</evidence>
<dbReference type="PROSITE" id="PS51000">
    <property type="entry name" value="HTH_DEOR_2"/>
    <property type="match status" value="1"/>
</dbReference>
<dbReference type="AlphaFoldDB" id="A0A285HVV6"/>
<evidence type="ECO:0000313" key="6">
    <source>
        <dbReference type="Proteomes" id="UP000219573"/>
    </source>
</evidence>
<sequence length="130" mass="14534">MKIDRLLSIVIYILNREVVSASDLAEKFEVSVRTIRRDIDSLTLAGIPIYSIQGSLGGYAIIDSFKLDKQLMSLDDFFFIIKALKGLSSAYDNKAIEGALEKIAAILPEEKNTLLKQRNSQLDLDLSVLR</sequence>
<dbReference type="PROSITE" id="PS00894">
    <property type="entry name" value="HTH_DEOR_1"/>
    <property type="match status" value="1"/>
</dbReference>
<dbReference type="InterPro" id="IPR036390">
    <property type="entry name" value="WH_DNA-bd_sf"/>
</dbReference>
<keyword evidence="3" id="KW-0804">Transcription</keyword>
<proteinExistence type="predicted"/>
<dbReference type="RefSeq" id="WP_097018833.1">
    <property type="nucleotide sequence ID" value="NZ_OBDZ01000024.1"/>
</dbReference>
<dbReference type="Gene3D" id="1.10.10.10">
    <property type="entry name" value="Winged helix-like DNA-binding domain superfamily/Winged helix DNA-binding domain"/>
    <property type="match status" value="1"/>
</dbReference>
<dbReference type="SUPFAM" id="SSF46785">
    <property type="entry name" value="Winged helix' DNA-binding domain"/>
    <property type="match status" value="1"/>
</dbReference>
<protein>
    <submittedName>
        <fullName evidence="5">HTH domain-containing protein</fullName>
    </submittedName>
</protein>
<dbReference type="InterPro" id="IPR013196">
    <property type="entry name" value="HTH_11"/>
</dbReference>
<dbReference type="InterPro" id="IPR018356">
    <property type="entry name" value="Tscrpt_reg_HTH_DeoR_CS"/>
</dbReference>
<dbReference type="OrthoDB" id="9815009at2"/>
<dbReference type="GO" id="GO:0003700">
    <property type="term" value="F:DNA-binding transcription factor activity"/>
    <property type="evidence" value="ECO:0007669"/>
    <property type="project" value="InterPro"/>
</dbReference>
<dbReference type="GO" id="GO:0003677">
    <property type="term" value="F:DNA binding"/>
    <property type="evidence" value="ECO:0007669"/>
    <property type="project" value="UniProtKB-KW"/>
</dbReference>
<feature type="domain" description="HTH deoR-type" evidence="4">
    <location>
        <begin position="2"/>
        <end position="61"/>
    </location>
</feature>
<organism evidence="5 6">
    <name type="scientific">Orenia metallireducens</name>
    <dbReference type="NCBI Taxonomy" id="1413210"/>
    <lineage>
        <taxon>Bacteria</taxon>
        <taxon>Bacillati</taxon>
        <taxon>Bacillota</taxon>
        <taxon>Clostridia</taxon>
        <taxon>Halanaerobiales</taxon>
        <taxon>Halobacteroidaceae</taxon>
        <taxon>Orenia</taxon>
    </lineage>
</organism>
<dbReference type="SMART" id="SM00420">
    <property type="entry name" value="HTH_DEOR"/>
    <property type="match status" value="1"/>
</dbReference>